<dbReference type="AlphaFoldDB" id="A0A9W4UBD2"/>
<dbReference type="InterPro" id="IPR013094">
    <property type="entry name" value="AB_hydrolase_3"/>
</dbReference>
<feature type="domain" description="Alpha/beta hydrolase fold-3" evidence="3">
    <location>
        <begin position="149"/>
        <end position="263"/>
    </location>
</feature>
<dbReference type="SUPFAM" id="SSF53474">
    <property type="entry name" value="alpha/beta-Hydrolases"/>
    <property type="match status" value="1"/>
</dbReference>
<feature type="region of interest" description="Disordered" evidence="2">
    <location>
        <begin position="300"/>
        <end position="335"/>
    </location>
</feature>
<comment type="caution">
    <text evidence="4">The sequence shown here is derived from an EMBL/GenBank/DDBJ whole genome shotgun (WGS) entry which is preliminary data.</text>
</comment>
<gene>
    <name evidence="4" type="ORF">PDIGIT_LOCUS4905</name>
</gene>
<reference evidence="4" key="1">
    <citation type="submission" date="2023-01" db="EMBL/GenBank/DDBJ databases">
        <authorList>
            <person name="Van Ghelder C."/>
            <person name="Rancurel C."/>
        </authorList>
    </citation>
    <scope>NUCLEOTIDE SEQUENCE</scope>
    <source>
        <strain evidence="4">CNCM I-4278</strain>
    </source>
</reference>
<feature type="region of interest" description="Disordered" evidence="2">
    <location>
        <begin position="530"/>
        <end position="551"/>
    </location>
</feature>
<protein>
    <recommendedName>
        <fullName evidence="3">Alpha/beta hydrolase fold-3 domain-containing protein</fullName>
    </recommendedName>
</protein>
<proteinExistence type="predicted"/>
<dbReference type="PANTHER" id="PTHR48081:SF19">
    <property type="entry name" value="AB HYDROLASE SUPERFAMILY PROTEIN C4A8.06C"/>
    <property type="match status" value="1"/>
</dbReference>
<evidence type="ECO:0000313" key="4">
    <source>
        <dbReference type="EMBL" id="CAI6331876.1"/>
    </source>
</evidence>
<dbReference type="InterPro" id="IPR029058">
    <property type="entry name" value="AB_hydrolase_fold"/>
</dbReference>
<feature type="compositionally biased region" description="Polar residues" evidence="2">
    <location>
        <begin position="860"/>
        <end position="870"/>
    </location>
</feature>
<keyword evidence="1" id="KW-0378">Hydrolase</keyword>
<dbReference type="Proteomes" id="UP001152607">
    <property type="component" value="Unassembled WGS sequence"/>
</dbReference>
<name>A0A9W4UBD2_9PLEO</name>
<feature type="compositionally biased region" description="Polar residues" evidence="2">
    <location>
        <begin position="717"/>
        <end position="729"/>
    </location>
</feature>
<feature type="compositionally biased region" description="Low complexity" evidence="2">
    <location>
        <begin position="760"/>
        <end position="770"/>
    </location>
</feature>
<evidence type="ECO:0000259" key="3">
    <source>
        <dbReference type="Pfam" id="PF07859"/>
    </source>
</evidence>
<evidence type="ECO:0000313" key="5">
    <source>
        <dbReference type="Proteomes" id="UP001152607"/>
    </source>
</evidence>
<dbReference type="InterPro" id="IPR050300">
    <property type="entry name" value="GDXG_lipolytic_enzyme"/>
</dbReference>
<feature type="region of interest" description="Disordered" evidence="2">
    <location>
        <begin position="907"/>
        <end position="977"/>
    </location>
</feature>
<dbReference type="PANTHER" id="PTHR48081">
    <property type="entry name" value="AB HYDROLASE SUPERFAMILY PROTEIN C4A8.06C"/>
    <property type="match status" value="1"/>
</dbReference>
<organism evidence="4 5">
    <name type="scientific">Periconia digitata</name>
    <dbReference type="NCBI Taxonomy" id="1303443"/>
    <lineage>
        <taxon>Eukaryota</taxon>
        <taxon>Fungi</taxon>
        <taxon>Dikarya</taxon>
        <taxon>Ascomycota</taxon>
        <taxon>Pezizomycotina</taxon>
        <taxon>Dothideomycetes</taxon>
        <taxon>Pleosporomycetidae</taxon>
        <taxon>Pleosporales</taxon>
        <taxon>Massarineae</taxon>
        <taxon>Periconiaceae</taxon>
        <taxon>Periconia</taxon>
    </lineage>
</organism>
<feature type="domain" description="Alpha/beta hydrolase fold-3" evidence="3">
    <location>
        <begin position="393"/>
        <end position="445"/>
    </location>
</feature>
<keyword evidence="5" id="KW-1185">Reference proteome</keyword>
<feature type="region of interest" description="Disordered" evidence="2">
    <location>
        <begin position="709"/>
        <end position="791"/>
    </location>
</feature>
<dbReference type="OrthoDB" id="2336090at2759"/>
<evidence type="ECO:0000256" key="2">
    <source>
        <dbReference type="SAM" id="MobiDB-lite"/>
    </source>
</evidence>
<dbReference type="Pfam" id="PF07859">
    <property type="entry name" value="Abhydrolase_3"/>
    <property type="match status" value="2"/>
</dbReference>
<feature type="region of interest" description="Disordered" evidence="2">
    <location>
        <begin position="813"/>
        <end position="876"/>
    </location>
</feature>
<feature type="compositionally biased region" description="Basic and acidic residues" evidence="2">
    <location>
        <begin position="922"/>
        <end position="932"/>
    </location>
</feature>
<feature type="compositionally biased region" description="Basic and acidic residues" evidence="2">
    <location>
        <begin position="319"/>
        <end position="335"/>
    </location>
</feature>
<dbReference type="GO" id="GO:0016787">
    <property type="term" value="F:hydrolase activity"/>
    <property type="evidence" value="ECO:0007669"/>
    <property type="project" value="UniProtKB-KW"/>
</dbReference>
<feature type="compositionally biased region" description="Polar residues" evidence="2">
    <location>
        <begin position="953"/>
        <end position="964"/>
    </location>
</feature>
<feature type="compositionally biased region" description="Polar residues" evidence="2">
    <location>
        <begin position="303"/>
        <end position="314"/>
    </location>
</feature>
<dbReference type="Gene3D" id="3.40.50.1820">
    <property type="entry name" value="alpha/beta hydrolase"/>
    <property type="match status" value="2"/>
</dbReference>
<evidence type="ECO:0000256" key="1">
    <source>
        <dbReference type="ARBA" id="ARBA00022801"/>
    </source>
</evidence>
<sequence length="999" mass="109552">MTVNTLTVGAAVTPTVIHTYLSHYLNRRPLREKPTAHISYHEGLELIRQFLRYASFHTVDELQAFTAQWVPVPIWVDVDRIEIPNVQLKRAADYIRAELGPQGIEAVGGKSWWEWRPDEGSDLKAEWIEMRKDMEERKKSPHTKGQRIMLYVHGGAYFFGSVDEHRYQMQRHARKLKARVLAPRYRLAPQFPFPCGLMDCLAAYLYLLEQKHDPSTILLAGDSAGGGMVLSILITLRDQGIPLPAGAILISPWVDLTHSFPSVSGDGKMDYIPAHGFIHKPSMSWPPPNADDMLAFERARGNTPRQPETKSPNPISARPSREEREARKEEKVDRIRGFSVQSKDAPDLSSILATSNADTTGNDMWVSEDGKYSIGPKSILSLQLDDKRVEIKDQIQLYAPNHMLTHPLVSPALQPSLGGLPPLLIQVGGGELLRDEQIYIAHKAAAPLSYLPPPSNNQTAQTIQEEAARHKPTHVQLQLWDDMCHVGPTLSFTRPAKHMYRSIAQFGAWALARAQKTSIDIMDDDSISIVSSGSSASSTQQTSDNPISPDEIKLNMPQSALQVDFSSLSKKSTDATVGRAGDALPQFKNHMIRHRVDRHGRIYPLPPPSQIEALNLPTADIGVPKPGPVNKWMKASGQWNGKFSKQKLKVQKQRIKDMTKGYEGFNDEHPPPTALAGRQVKGMAKTKKPKKSWGMALWSIWGSKHDEVTLEREEQADQSPSQPDPSITTVAPPASRDGTSDKKPPSSPERSRSRRKSFRKPLLSPSLTSRSRSRHSAVTYQNQTSSTSEDELAKLAPPIPGFADATVIAPERSNSAMPTPALETPLNFPEKDQPGTPRILVSSDGDDGANGASAPPETVIPQTDTLTTRPTRGGIAYPFRLKVEGKDVDDANASTLTLASVDVATPAAEGEEVDLTQGGETETGKATERPAAERFFTADVGELTGGAGKTDGPATTSNIQNTEGENLDENEGQSRPGVERFATALEDLNTVGSESAAKA</sequence>
<accession>A0A9W4UBD2</accession>
<dbReference type="EMBL" id="CAOQHR010000003">
    <property type="protein sequence ID" value="CAI6331876.1"/>
    <property type="molecule type" value="Genomic_DNA"/>
</dbReference>
<feature type="region of interest" description="Disordered" evidence="2">
    <location>
        <begin position="662"/>
        <end position="689"/>
    </location>
</feature>
<feature type="compositionally biased region" description="Polar residues" evidence="2">
    <location>
        <begin position="778"/>
        <end position="787"/>
    </location>
</feature>